<evidence type="ECO:0000256" key="9">
    <source>
        <dbReference type="SAM" id="MobiDB-lite"/>
    </source>
</evidence>
<name>A0A151NG65_ALLMI</name>
<dbReference type="Proteomes" id="UP000050525">
    <property type="component" value="Unassembled WGS sequence"/>
</dbReference>
<evidence type="ECO:0000256" key="7">
    <source>
        <dbReference type="ARBA" id="ARBA00024222"/>
    </source>
</evidence>
<dbReference type="SMART" id="SM00460">
    <property type="entry name" value="TGc"/>
    <property type="match status" value="1"/>
</dbReference>
<dbReference type="Gene3D" id="2.60.40.10">
    <property type="entry name" value="Immunoglobulins"/>
    <property type="match status" value="3"/>
</dbReference>
<dbReference type="InterPro" id="IPR036985">
    <property type="entry name" value="Transglutaminase-like_sf"/>
</dbReference>
<evidence type="ECO:0000256" key="1">
    <source>
        <dbReference type="ARBA" id="ARBA00001913"/>
    </source>
</evidence>
<feature type="domain" description="Transglutaminase-like" evidence="10">
    <location>
        <begin position="522"/>
        <end position="615"/>
    </location>
</feature>
<organism evidence="11 12">
    <name type="scientific">Alligator mississippiensis</name>
    <name type="common">American alligator</name>
    <dbReference type="NCBI Taxonomy" id="8496"/>
    <lineage>
        <taxon>Eukaryota</taxon>
        <taxon>Metazoa</taxon>
        <taxon>Chordata</taxon>
        <taxon>Craniata</taxon>
        <taxon>Vertebrata</taxon>
        <taxon>Euteleostomi</taxon>
        <taxon>Archelosauria</taxon>
        <taxon>Archosauria</taxon>
        <taxon>Crocodylia</taxon>
        <taxon>Alligatoridae</taxon>
        <taxon>Alligatorinae</taxon>
        <taxon>Alligator</taxon>
    </lineage>
</organism>
<gene>
    <name evidence="11" type="primary">F13A1</name>
    <name evidence="11" type="ORF">Y1Q_0008075</name>
</gene>
<keyword evidence="3" id="KW-0808">Transferase</keyword>
<protein>
    <recommendedName>
        <fullName evidence="7">protein-glutamine gamma-glutamyltransferase</fullName>
        <ecNumber evidence="7">2.3.2.13</ecNumber>
    </recommendedName>
</protein>
<evidence type="ECO:0000313" key="12">
    <source>
        <dbReference type="Proteomes" id="UP000050525"/>
    </source>
</evidence>
<dbReference type="InterPro" id="IPR013808">
    <property type="entry name" value="Transglutaminase_AS"/>
</dbReference>
<comment type="similarity">
    <text evidence="2">Belongs to the transglutaminase superfamily. Transglutaminase family.</text>
</comment>
<comment type="cofactor">
    <cofactor evidence="1">
        <name>Ca(2+)</name>
        <dbReference type="ChEBI" id="CHEBI:29108"/>
    </cofactor>
</comment>
<dbReference type="Pfam" id="PF01841">
    <property type="entry name" value="Transglut_core"/>
    <property type="match status" value="1"/>
</dbReference>
<reference evidence="11 12" key="1">
    <citation type="journal article" date="2012" name="Genome Biol.">
        <title>Sequencing three crocodilian genomes to illuminate the evolution of archosaurs and amniotes.</title>
        <authorList>
            <person name="St John J.A."/>
            <person name="Braun E.L."/>
            <person name="Isberg S.R."/>
            <person name="Miles L.G."/>
            <person name="Chong A.Y."/>
            <person name="Gongora J."/>
            <person name="Dalzell P."/>
            <person name="Moran C."/>
            <person name="Bed'hom B."/>
            <person name="Abzhanov A."/>
            <person name="Burgess S.C."/>
            <person name="Cooksey A.M."/>
            <person name="Castoe T.A."/>
            <person name="Crawford N.G."/>
            <person name="Densmore L.D."/>
            <person name="Drew J.C."/>
            <person name="Edwards S.V."/>
            <person name="Faircloth B.C."/>
            <person name="Fujita M.K."/>
            <person name="Greenwold M.J."/>
            <person name="Hoffmann F.G."/>
            <person name="Howard J.M."/>
            <person name="Iguchi T."/>
            <person name="Janes D.E."/>
            <person name="Khan S.Y."/>
            <person name="Kohno S."/>
            <person name="de Koning A.J."/>
            <person name="Lance S.L."/>
            <person name="McCarthy F.M."/>
            <person name="McCormack J.E."/>
            <person name="Merchant M.E."/>
            <person name="Peterson D.G."/>
            <person name="Pollock D.D."/>
            <person name="Pourmand N."/>
            <person name="Raney B.J."/>
            <person name="Roessler K.A."/>
            <person name="Sanford J.R."/>
            <person name="Sawyer R.H."/>
            <person name="Schmidt C.J."/>
            <person name="Triplett E.W."/>
            <person name="Tuberville T.D."/>
            <person name="Venegas-Anaya M."/>
            <person name="Howard J.T."/>
            <person name="Jarvis E.D."/>
            <person name="Guillette L.J.Jr."/>
            <person name="Glenn T.C."/>
            <person name="Green R.E."/>
            <person name="Ray D.A."/>
        </authorList>
    </citation>
    <scope>NUCLEOTIDE SEQUENCE [LARGE SCALE GENOMIC DNA]</scope>
    <source>
        <strain evidence="11">KSC_2009_1</strain>
    </source>
</reference>
<evidence type="ECO:0000256" key="4">
    <source>
        <dbReference type="ARBA" id="ARBA00022723"/>
    </source>
</evidence>
<proteinExistence type="inferred from homology"/>
<dbReference type="FunFam" id="2.60.40.10:FF:000171">
    <property type="entry name" value="protein-glutamine gamma-glutamyltransferase 6"/>
    <property type="match status" value="1"/>
</dbReference>
<dbReference type="Pfam" id="PF00868">
    <property type="entry name" value="Transglut_N"/>
    <property type="match status" value="1"/>
</dbReference>
<dbReference type="EC" id="2.3.2.13" evidence="7"/>
<dbReference type="SUPFAM" id="SSF49309">
    <property type="entry name" value="Transglutaminase, two C-terminal domains"/>
    <property type="match status" value="2"/>
</dbReference>
<keyword evidence="4" id="KW-0479">Metal-binding</keyword>
<dbReference type="InterPro" id="IPR013783">
    <property type="entry name" value="Ig-like_fold"/>
</dbReference>
<keyword evidence="12" id="KW-1185">Reference proteome</keyword>
<dbReference type="FunFam" id="3.90.260.10:FF:000001">
    <property type="entry name" value="Protein-glutamine gamma-glutamyltransferase 2"/>
    <property type="match status" value="1"/>
</dbReference>
<dbReference type="InterPro" id="IPR001102">
    <property type="entry name" value="Transglutaminase_N"/>
</dbReference>
<evidence type="ECO:0000256" key="2">
    <source>
        <dbReference type="ARBA" id="ARBA00005968"/>
    </source>
</evidence>
<dbReference type="GO" id="GO:0046872">
    <property type="term" value="F:metal ion binding"/>
    <property type="evidence" value="ECO:0007669"/>
    <property type="project" value="UniProtKB-KW"/>
</dbReference>
<feature type="region of interest" description="Disordered" evidence="9">
    <location>
        <begin position="185"/>
        <end position="217"/>
    </location>
</feature>
<evidence type="ECO:0000256" key="3">
    <source>
        <dbReference type="ARBA" id="ARBA00022679"/>
    </source>
</evidence>
<dbReference type="STRING" id="8496.A0A151NG65"/>
<dbReference type="GO" id="GO:0003810">
    <property type="term" value="F:protein-glutamine gamma-glutamyltransferase activity"/>
    <property type="evidence" value="ECO:0007669"/>
    <property type="project" value="UniProtKB-EC"/>
</dbReference>
<comment type="caution">
    <text evidence="11">The sequence shown here is derived from an EMBL/GenBank/DDBJ whole genome shotgun (WGS) entry which is preliminary data.</text>
</comment>
<dbReference type="PANTHER" id="PTHR11590">
    <property type="entry name" value="PROTEIN-GLUTAMINE GAMMA-GLUTAMYLTRANSFERASE"/>
    <property type="match status" value="1"/>
</dbReference>
<keyword evidence="6" id="KW-0012">Acyltransferase</keyword>
<comment type="catalytic activity">
    <reaction evidence="8">
        <text>L-glutaminyl-[protein] + L-lysyl-[protein] = [protein]-L-lysyl-N(6)-5-L-glutamyl-[protein] + NH4(+)</text>
        <dbReference type="Rhea" id="RHEA:54816"/>
        <dbReference type="Rhea" id="RHEA-COMP:9752"/>
        <dbReference type="Rhea" id="RHEA-COMP:10207"/>
        <dbReference type="Rhea" id="RHEA-COMP:14005"/>
        <dbReference type="ChEBI" id="CHEBI:28938"/>
        <dbReference type="ChEBI" id="CHEBI:29969"/>
        <dbReference type="ChEBI" id="CHEBI:30011"/>
        <dbReference type="ChEBI" id="CHEBI:138370"/>
        <dbReference type="EC" id="2.3.2.13"/>
    </reaction>
</comment>
<dbReference type="EMBL" id="AKHW03003201">
    <property type="protein sequence ID" value="KYO35515.1"/>
    <property type="molecule type" value="Genomic_DNA"/>
</dbReference>
<evidence type="ECO:0000256" key="8">
    <source>
        <dbReference type="ARBA" id="ARBA00051843"/>
    </source>
</evidence>
<keyword evidence="5" id="KW-0106">Calcium</keyword>
<dbReference type="InterPro" id="IPR014756">
    <property type="entry name" value="Ig_E-set"/>
</dbReference>
<dbReference type="FunFam" id="2.60.40.10:FF:000090">
    <property type="entry name" value="Protein-glutamine gamma-glutamyltransferase 2"/>
    <property type="match status" value="1"/>
</dbReference>
<evidence type="ECO:0000256" key="6">
    <source>
        <dbReference type="ARBA" id="ARBA00023315"/>
    </source>
</evidence>
<dbReference type="SUPFAM" id="SSF54001">
    <property type="entry name" value="Cysteine proteinases"/>
    <property type="match status" value="1"/>
</dbReference>
<dbReference type="InterPro" id="IPR002931">
    <property type="entry name" value="Transglutaminase-like"/>
</dbReference>
<accession>A0A151NG65</accession>
<dbReference type="InterPro" id="IPR050779">
    <property type="entry name" value="Transglutaminase"/>
</dbReference>
<dbReference type="PROSITE" id="PS00547">
    <property type="entry name" value="TRANSGLUTAMINASES"/>
    <property type="match status" value="1"/>
</dbReference>
<dbReference type="Gene3D" id="3.90.260.10">
    <property type="entry name" value="Transglutaminase-like"/>
    <property type="match status" value="1"/>
</dbReference>
<dbReference type="AlphaFoldDB" id="A0A151NG65"/>
<dbReference type="InterPro" id="IPR038765">
    <property type="entry name" value="Papain-like_cys_pep_sf"/>
</dbReference>
<dbReference type="InterPro" id="IPR036238">
    <property type="entry name" value="Transglutaminase_C_sf"/>
</dbReference>
<evidence type="ECO:0000313" key="11">
    <source>
        <dbReference type="EMBL" id="KYO35515.1"/>
    </source>
</evidence>
<evidence type="ECO:0000256" key="5">
    <source>
        <dbReference type="ARBA" id="ARBA00022837"/>
    </source>
</evidence>
<dbReference type="SUPFAM" id="SSF81296">
    <property type="entry name" value="E set domains"/>
    <property type="match status" value="1"/>
</dbReference>
<dbReference type="Pfam" id="PF00927">
    <property type="entry name" value="Transglut_C"/>
    <property type="match status" value="2"/>
</dbReference>
<dbReference type="PANTHER" id="PTHR11590:SF42">
    <property type="entry name" value="COAGULATION FACTOR XIII A CHAIN"/>
    <property type="match status" value="1"/>
</dbReference>
<dbReference type="InterPro" id="IPR008958">
    <property type="entry name" value="Transglutaminase_C"/>
</dbReference>
<dbReference type="GO" id="GO:0072378">
    <property type="term" value="P:blood coagulation, fibrin clot formation"/>
    <property type="evidence" value="ECO:0007669"/>
    <property type="project" value="TreeGrafter"/>
</dbReference>
<evidence type="ECO:0000259" key="10">
    <source>
        <dbReference type="SMART" id="SM00460"/>
    </source>
</evidence>
<sequence>MFSSEIRLPGLSSPWQRFSSLLKDSLGLSLSQLSSGFNLESPVSCFLHPLSSVSPHSLASIRGLFPSPLPPLCSEKPHEEYFENLLPVKNVAGFPKWGRSSRTTSSHSSMRCQAWLRTAVAGLVLTHQLYSGLTASETGRVEEGWDLWDLLEVGVDVQKQDDWQGLNGHKEKEHLNRRDCNILTMSQPASQKKPPSASLNGRRALPPNFSNAEEDEVPEMEVTGLMPKGFNLKDYLQVVNVNMLSSNQEINKQQHHTDRYYNPKLIVRRGQPYHIQIEFTRPYKPEKDILWLEYIIARDSQLENLVGKEKYCRFGARKHNHSRYPQVNKGTYIQIPLVEELKSGAWGAKVMQKEGNSVNLSIMSAPDCIVGKFRLYVAVWTPSGIIRTKRNSATDTYILFNPWCQEDSVFLDDEKEREEYVLNDVGVIFYGDINDIKTRSWNYGQFEEGLLDACLTIMDRAQLDLSGRSNPIKISRVASAMINARDDEGVLAGSWDNIYAYGVPPSAWTGSVDIILEYHSSASPVRYGQCWVFAGVFNTFLRCLGIPGRIITNYSSAHDNNANLQLDIFMDEEGIVDHKLTKDSVWNYHCWNEAWMSRPDLPVGFGGWQAVDGTPQETSDGMYRCGPASVQAVKHGHVCFQFDAAFVFAEVNSDVVYSKTMKNGTRVIEQIDTTHIGKLIVTKDIGSDRMKDITEQYKFREGTDEERLALETALMYGIKKEAMQDSVHLPQSDVDMDFEVENAVLGSDFKVTITFRNSGHSRHTATAYLSGNIVFYTGVKKNEFKSQSFDVILEPSSSKVEEVLIRSSDYINQLLDQASLHFFITARLNETKKILAKQKTSVLDIPKLHLKVQGEKVVGKEMSVTVEFTNVVKQKLKNVSIRLDGPGILKTALKTFKEIPENSTLTWEEKCIPRRAGLRKLIASLTCDTLRHVYVFLFLLKLLLISINFNRLQFTEICIHLPDLRWPEGDGIKEIPGFITNLSYGC</sequence>